<accession>A0A383DUR7</accession>
<evidence type="ECO:0000313" key="16">
    <source>
        <dbReference type="EMBL" id="SVE47970.1"/>
    </source>
</evidence>
<dbReference type="Gene3D" id="3.30.980.10">
    <property type="entry name" value="Threonyl-trna Synthetase, Chain A, domain 2"/>
    <property type="match status" value="1"/>
</dbReference>
<evidence type="ECO:0000256" key="11">
    <source>
        <dbReference type="ARBA" id="ARBA00022917"/>
    </source>
</evidence>
<dbReference type="FunFam" id="3.30.980.10:FF:000005">
    <property type="entry name" value="Threonyl-tRNA synthetase, mitochondrial"/>
    <property type="match status" value="1"/>
</dbReference>
<evidence type="ECO:0000256" key="8">
    <source>
        <dbReference type="ARBA" id="ARBA00022833"/>
    </source>
</evidence>
<dbReference type="InterPro" id="IPR012676">
    <property type="entry name" value="TGS-like"/>
</dbReference>
<evidence type="ECO:0000259" key="15">
    <source>
        <dbReference type="PROSITE" id="PS51880"/>
    </source>
</evidence>
<protein>
    <recommendedName>
        <fullName evidence="2">threonine--tRNA ligase</fullName>
        <ecNumber evidence="2">6.1.1.3</ecNumber>
    </recommendedName>
    <alternativeName>
        <fullName evidence="13">Threonyl-tRNA synthetase</fullName>
    </alternativeName>
</protein>
<keyword evidence="8" id="KW-0862">Zinc</keyword>
<dbReference type="Gene3D" id="3.10.20.30">
    <property type="match status" value="1"/>
</dbReference>
<evidence type="ECO:0000256" key="14">
    <source>
        <dbReference type="ARBA" id="ARBA00049515"/>
    </source>
</evidence>
<name>A0A383DUR7_9ZZZZ</name>
<keyword evidence="3" id="KW-0963">Cytoplasm</keyword>
<dbReference type="InterPro" id="IPR018163">
    <property type="entry name" value="Thr/Ala-tRNA-synth_IIc_edit"/>
</dbReference>
<dbReference type="Pfam" id="PF02824">
    <property type="entry name" value="TGS"/>
    <property type="match status" value="1"/>
</dbReference>
<dbReference type="PANTHER" id="PTHR11451">
    <property type="entry name" value="THREONINE-TRNA LIGASE"/>
    <property type="match status" value="1"/>
</dbReference>
<dbReference type="SUPFAM" id="SSF55186">
    <property type="entry name" value="ThrRS/AlaRS common domain"/>
    <property type="match status" value="1"/>
</dbReference>
<keyword evidence="9" id="KW-0067">ATP-binding</keyword>
<keyword evidence="7" id="KW-0547">Nucleotide-binding</keyword>
<evidence type="ECO:0000256" key="2">
    <source>
        <dbReference type="ARBA" id="ARBA00013163"/>
    </source>
</evidence>
<dbReference type="EC" id="6.1.1.3" evidence="2"/>
<dbReference type="InterPro" id="IPR012947">
    <property type="entry name" value="tRNA_SAD"/>
</dbReference>
<dbReference type="InterPro" id="IPR012675">
    <property type="entry name" value="Beta-grasp_dom_sf"/>
</dbReference>
<gene>
    <name evidence="16" type="ORF">METZ01_LOCUS500824</name>
</gene>
<evidence type="ECO:0000256" key="3">
    <source>
        <dbReference type="ARBA" id="ARBA00022490"/>
    </source>
</evidence>
<dbReference type="FunFam" id="3.30.54.20:FF:000002">
    <property type="entry name" value="Threonine--tRNA ligase"/>
    <property type="match status" value="1"/>
</dbReference>
<organism evidence="16">
    <name type="scientific">marine metagenome</name>
    <dbReference type="NCBI Taxonomy" id="408172"/>
    <lineage>
        <taxon>unclassified sequences</taxon>
        <taxon>metagenomes</taxon>
        <taxon>ecological metagenomes</taxon>
    </lineage>
</organism>
<keyword evidence="11" id="KW-0648">Protein biosynthesis</keyword>
<comment type="catalytic activity">
    <reaction evidence="14">
        <text>tRNA(Thr) + L-threonine + ATP = L-threonyl-tRNA(Thr) + AMP + diphosphate + H(+)</text>
        <dbReference type="Rhea" id="RHEA:24624"/>
        <dbReference type="Rhea" id="RHEA-COMP:9670"/>
        <dbReference type="Rhea" id="RHEA-COMP:9704"/>
        <dbReference type="ChEBI" id="CHEBI:15378"/>
        <dbReference type="ChEBI" id="CHEBI:30616"/>
        <dbReference type="ChEBI" id="CHEBI:33019"/>
        <dbReference type="ChEBI" id="CHEBI:57926"/>
        <dbReference type="ChEBI" id="CHEBI:78442"/>
        <dbReference type="ChEBI" id="CHEBI:78534"/>
        <dbReference type="ChEBI" id="CHEBI:456215"/>
        <dbReference type="EC" id="6.1.1.3"/>
    </reaction>
</comment>
<keyword evidence="12" id="KW-0030">Aminoacyl-tRNA synthetase</keyword>
<dbReference type="Gene3D" id="3.30.54.20">
    <property type="match status" value="1"/>
</dbReference>
<feature type="non-terminal residue" evidence="16">
    <location>
        <position position="219"/>
    </location>
</feature>
<dbReference type="GO" id="GO:0000049">
    <property type="term" value="F:tRNA binding"/>
    <property type="evidence" value="ECO:0007669"/>
    <property type="project" value="UniProtKB-KW"/>
</dbReference>
<evidence type="ECO:0000256" key="9">
    <source>
        <dbReference type="ARBA" id="ARBA00022840"/>
    </source>
</evidence>
<evidence type="ECO:0000256" key="1">
    <source>
        <dbReference type="ARBA" id="ARBA00008226"/>
    </source>
</evidence>
<sequence>MPVVTLPDGTQKPFNSPVSVHQVAESISPGLAKAALAGRVAGELVDTSHVIEQDSQLAIITGRDDDGLQVIRHSCAHLMAQAVQQLFPSAQVTIGPVVGDGFYYDFAYERPFTPEDLEAIENKMAEIAKQDLTVERSVMSRDAAVALFEGMGEKYKVEILESIPGDEELSFYKQGDFIDLCRGPHIPSTSKSGAFKLIKVAGAYWRGDSSNEMLQRIYG</sequence>
<dbReference type="PANTHER" id="PTHR11451:SF44">
    <property type="entry name" value="THREONINE--TRNA LIGASE, CHLOROPLASTIC_MITOCHONDRIAL 2"/>
    <property type="match status" value="1"/>
</dbReference>
<comment type="similarity">
    <text evidence="1">Belongs to the class-II aminoacyl-tRNA synthetase family.</text>
</comment>
<proteinExistence type="inferred from homology"/>
<dbReference type="FunFam" id="3.10.20.30:FF:000005">
    <property type="entry name" value="Threonine--tRNA ligase"/>
    <property type="match status" value="1"/>
</dbReference>
<dbReference type="InterPro" id="IPR004095">
    <property type="entry name" value="TGS"/>
</dbReference>
<keyword evidence="6" id="KW-0479">Metal-binding</keyword>
<dbReference type="GO" id="GO:0006435">
    <property type="term" value="P:threonyl-tRNA aminoacylation"/>
    <property type="evidence" value="ECO:0007669"/>
    <property type="project" value="TreeGrafter"/>
</dbReference>
<evidence type="ECO:0000256" key="12">
    <source>
        <dbReference type="ARBA" id="ARBA00023146"/>
    </source>
</evidence>
<dbReference type="SUPFAM" id="SSF81271">
    <property type="entry name" value="TGS-like"/>
    <property type="match status" value="1"/>
</dbReference>
<evidence type="ECO:0000256" key="5">
    <source>
        <dbReference type="ARBA" id="ARBA00022598"/>
    </source>
</evidence>
<keyword evidence="4" id="KW-0820">tRNA-binding</keyword>
<evidence type="ECO:0000256" key="6">
    <source>
        <dbReference type="ARBA" id="ARBA00022723"/>
    </source>
</evidence>
<dbReference type="GO" id="GO:0005524">
    <property type="term" value="F:ATP binding"/>
    <property type="evidence" value="ECO:0007669"/>
    <property type="project" value="UniProtKB-KW"/>
</dbReference>
<dbReference type="SMART" id="SM00863">
    <property type="entry name" value="tRNA_SAD"/>
    <property type="match status" value="1"/>
</dbReference>
<dbReference type="Pfam" id="PF07973">
    <property type="entry name" value="tRNA_SAD"/>
    <property type="match status" value="1"/>
</dbReference>
<dbReference type="GO" id="GO:0004829">
    <property type="term" value="F:threonine-tRNA ligase activity"/>
    <property type="evidence" value="ECO:0007669"/>
    <property type="project" value="UniProtKB-EC"/>
</dbReference>
<dbReference type="GO" id="GO:0046872">
    <property type="term" value="F:metal ion binding"/>
    <property type="evidence" value="ECO:0007669"/>
    <property type="project" value="UniProtKB-KW"/>
</dbReference>
<feature type="domain" description="TGS" evidence="15">
    <location>
        <begin position="1"/>
        <end position="61"/>
    </location>
</feature>
<evidence type="ECO:0000256" key="13">
    <source>
        <dbReference type="ARBA" id="ARBA00031900"/>
    </source>
</evidence>
<reference evidence="16" key="1">
    <citation type="submission" date="2018-05" db="EMBL/GenBank/DDBJ databases">
        <authorList>
            <person name="Lanie J.A."/>
            <person name="Ng W.-L."/>
            <person name="Kazmierczak K.M."/>
            <person name="Andrzejewski T.M."/>
            <person name="Davidsen T.M."/>
            <person name="Wayne K.J."/>
            <person name="Tettelin H."/>
            <person name="Glass J.I."/>
            <person name="Rusch D."/>
            <person name="Podicherti R."/>
            <person name="Tsui H.-C.T."/>
            <person name="Winkler M.E."/>
        </authorList>
    </citation>
    <scope>NUCLEOTIDE SEQUENCE</scope>
</reference>
<dbReference type="PROSITE" id="PS51880">
    <property type="entry name" value="TGS"/>
    <property type="match status" value="1"/>
</dbReference>
<dbReference type="AlphaFoldDB" id="A0A383DUR7"/>
<keyword evidence="5" id="KW-0436">Ligase</keyword>
<evidence type="ECO:0000256" key="4">
    <source>
        <dbReference type="ARBA" id="ARBA00022555"/>
    </source>
</evidence>
<dbReference type="EMBL" id="UINC01220175">
    <property type="protein sequence ID" value="SVE47970.1"/>
    <property type="molecule type" value="Genomic_DNA"/>
</dbReference>
<keyword evidence="10" id="KW-0694">RNA-binding</keyword>
<dbReference type="CDD" id="cd01667">
    <property type="entry name" value="TGS_ThrRS"/>
    <property type="match status" value="1"/>
</dbReference>
<evidence type="ECO:0000256" key="7">
    <source>
        <dbReference type="ARBA" id="ARBA00022741"/>
    </source>
</evidence>
<evidence type="ECO:0000256" key="10">
    <source>
        <dbReference type="ARBA" id="ARBA00022884"/>
    </source>
</evidence>